<dbReference type="Pfam" id="PF03486">
    <property type="entry name" value="HI0933_like"/>
    <property type="match status" value="1"/>
</dbReference>
<protein>
    <submittedName>
        <fullName evidence="6">Pyridine nucleotide-disulfide oxidoreductase</fullName>
    </submittedName>
</protein>
<sequence length="406" mass="45289">MSKVIVIGGGPSGMMAALTASKNGHEVTLVERNEELGKKLKLTGGGRCNVTNNRYIDEFFDKVVTNKKFLYSAFYSFTNEDLLNFLTESNLEYKVEEDNDYKVYTKSDKATELIHTFKELLLNNNIKIMYNSKVVDLIINENNKIEGVVLENGTKVLGDKVIISTGGHSHSKTGSDGSMHKILKKHGHTIARPYPALSPLKIKEDWTRRLQGISFKKVELSCKIKKKKISKIGDLLFAHFGITGPVVLIMSSYINKILDNEEVELNLDILPDISREEISKIIRENPNKNIANNLKSILPLNYLKEILDLLSLSETKPNELTKENENKIIDYIKNIKLTTNSTLGIQVSMVTSGGVSVKEINSSTMESKVIKDLYFTGEVVDVDAETGGYNLQIAFSTGYLAGISIE</sequence>
<evidence type="ECO:0000259" key="5">
    <source>
        <dbReference type="Pfam" id="PF22780"/>
    </source>
</evidence>
<dbReference type="Proteomes" id="UP000031189">
    <property type="component" value="Unassembled WGS sequence"/>
</dbReference>
<keyword evidence="7" id="KW-1185">Reference proteome</keyword>
<accession>A0A0B3W370</accession>
<keyword evidence="2" id="KW-0285">Flavoprotein</keyword>
<dbReference type="SUPFAM" id="SSF160996">
    <property type="entry name" value="HI0933 insert domain-like"/>
    <property type="match status" value="1"/>
</dbReference>
<comment type="cofactor">
    <cofactor evidence="1">
        <name>FAD</name>
        <dbReference type="ChEBI" id="CHEBI:57692"/>
    </cofactor>
</comment>
<dbReference type="PANTHER" id="PTHR42887:SF2">
    <property type="entry name" value="OS12G0638800 PROTEIN"/>
    <property type="match status" value="1"/>
</dbReference>
<keyword evidence="3" id="KW-0274">FAD</keyword>
<name>A0A0B3W370_9FIRM</name>
<dbReference type="InterPro" id="IPR055178">
    <property type="entry name" value="RsdA/BaiN/AoA(So)-like_dom"/>
</dbReference>
<feature type="domain" description="RsdA/BaiN/AoA(So)-like insert" evidence="5">
    <location>
        <begin position="194"/>
        <end position="349"/>
    </location>
</feature>
<dbReference type="PRINTS" id="PR00368">
    <property type="entry name" value="FADPNR"/>
</dbReference>
<reference evidence="6 7" key="1">
    <citation type="submission" date="2014-12" db="EMBL/GenBank/DDBJ databases">
        <title>Draft genome sequence of Terrisporobacter sp. 08-306576, isolated from the blood culture of a bacteremia patient.</title>
        <authorList>
            <person name="Lund L.C."/>
            <person name="Sydenham T.V."/>
            <person name="Hogh S.V."/>
            <person name="Skov M.N."/>
            <person name="Kemp M."/>
            <person name="Justesen U.S."/>
        </authorList>
    </citation>
    <scope>NUCLEOTIDE SEQUENCE [LARGE SCALE GENOMIC DNA]</scope>
    <source>
        <strain evidence="6 7">08-306576</strain>
    </source>
</reference>
<dbReference type="InterPro" id="IPR004792">
    <property type="entry name" value="BaiN-like"/>
</dbReference>
<dbReference type="Gene3D" id="3.50.50.60">
    <property type="entry name" value="FAD/NAD(P)-binding domain"/>
    <property type="match status" value="1"/>
</dbReference>
<evidence type="ECO:0000256" key="1">
    <source>
        <dbReference type="ARBA" id="ARBA00001974"/>
    </source>
</evidence>
<feature type="domain" description="RsdA/BaiN/AoA(So)-like Rossmann fold-like" evidence="4">
    <location>
        <begin position="3"/>
        <end position="402"/>
    </location>
</feature>
<dbReference type="Gene3D" id="1.10.8.260">
    <property type="entry name" value="HI0933 insert domain-like"/>
    <property type="match status" value="1"/>
</dbReference>
<evidence type="ECO:0000313" key="7">
    <source>
        <dbReference type="Proteomes" id="UP000031189"/>
    </source>
</evidence>
<dbReference type="OrthoDB" id="9773233at2"/>
<organism evidence="6 7">
    <name type="scientific">Terrisporobacter othiniensis</name>
    <dbReference type="NCBI Taxonomy" id="1577792"/>
    <lineage>
        <taxon>Bacteria</taxon>
        <taxon>Bacillati</taxon>
        <taxon>Bacillota</taxon>
        <taxon>Clostridia</taxon>
        <taxon>Peptostreptococcales</taxon>
        <taxon>Peptostreptococcaceae</taxon>
        <taxon>Terrisporobacter</taxon>
    </lineage>
</organism>
<proteinExistence type="predicted"/>
<dbReference type="Pfam" id="PF22780">
    <property type="entry name" value="HI0933_like_1st"/>
    <property type="match status" value="1"/>
</dbReference>
<dbReference type="InterPro" id="IPR023166">
    <property type="entry name" value="BaiN-like_dom_sf"/>
</dbReference>
<dbReference type="PANTHER" id="PTHR42887">
    <property type="entry name" value="OS12G0638800 PROTEIN"/>
    <property type="match status" value="1"/>
</dbReference>
<dbReference type="InterPro" id="IPR057661">
    <property type="entry name" value="RsdA/BaiN/AoA(So)_Rossmann"/>
</dbReference>
<gene>
    <name evidence="6" type="ORF">QX51_11650</name>
</gene>
<dbReference type="SUPFAM" id="SSF51905">
    <property type="entry name" value="FAD/NAD(P)-binding domain"/>
    <property type="match status" value="1"/>
</dbReference>
<dbReference type="STRING" id="1577792.QX51_11650"/>
<dbReference type="PRINTS" id="PR00411">
    <property type="entry name" value="PNDRDTASEI"/>
</dbReference>
<dbReference type="Gene3D" id="2.40.30.10">
    <property type="entry name" value="Translation factors"/>
    <property type="match status" value="1"/>
</dbReference>
<comment type="caution">
    <text evidence="6">The sequence shown here is derived from an EMBL/GenBank/DDBJ whole genome shotgun (WGS) entry which is preliminary data.</text>
</comment>
<dbReference type="EMBL" id="JWHR01000105">
    <property type="protein sequence ID" value="KHS56822.1"/>
    <property type="molecule type" value="Genomic_DNA"/>
</dbReference>
<evidence type="ECO:0000256" key="2">
    <source>
        <dbReference type="ARBA" id="ARBA00022630"/>
    </source>
</evidence>
<evidence type="ECO:0000256" key="3">
    <source>
        <dbReference type="ARBA" id="ARBA00022827"/>
    </source>
</evidence>
<dbReference type="InterPro" id="IPR036188">
    <property type="entry name" value="FAD/NAD-bd_sf"/>
</dbReference>
<dbReference type="NCBIfam" id="TIGR00275">
    <property type="entry name" value="aminoacetone oxidase family FAD-binding enzyme"/>
    <property type="match status" value="1"/>
</dbReference>
<evidence type="ECO:0000313" key="6">
    <source>
        <dbReference type="EMBL" id="KHS56822.1"/>
    </source>
</evidence>
<evidence type="ECO:0000259" key="4">
    <source>
        <dbReference type="Pfam" id="PF03486"/>
    </source>
</evidence>
<dbReference type="RefSeq" id="WP_039680090.1">
    <property type="nucleotide sequence ID" value="NZ_JAXECK010000009.1"/>
</dbReference>
<dbReference type="AlphaFoldDB" id="A0A0B3W370"/>